<proteinExistence type="predicted"/>
<feature type="compositionally biased region" description="Basic and acidic residues" evidence="1">
    <location>
        <begin position="18"/>
        <end position="30"/>
    </location>
</feature>
<accession>A0A1G7RP18</accession>
<dbReference type="STRING" id="284577.SAMN05216571_104346"/>
<keyword evidence="3" id="KW-1185">Reference proteome</keyword>
<dbReference type="Proteomes" id="UP000198641">
    <property type="component" value="Unassembled WGS sequence"/>
</dbReference>
<reference evidence="2 3" key="1">
    <citation type="submission" date="2016-10" db="EMBL/GenBank/DDBJ databases">
        <authorList>
            <person name="de Groot N.N."/>
        </authorList>
    </citation>
    <scope>NUCLEOTIDE SEQUENCE [LARGE SCALE GENOMIC DNA]</scope>
    <source>
        <strain evidence="2 3">BH539</strain>
    </source>
</reference>
<evidence type="ECO:0000313" key="2">
    <source>
        <dbReference type="EMBL" id="SDG11750.1"/>
    </source>
</evidence>
<dbReference type="EMBL" id="FNCI01000004">
    <property type="protein sequence ID" value="SDG11750.1"/>
    <property type="molecule type" value="Genomic_DNA"/>
</dbReference>
<evidence type="ECO:0000256" key="1">
    <source>
        <dbReference type="SAM" id="MobiDB-lite"/>
    </source>
</evidence>
<name>A0A1G7RP18_9GAMM</name>
<feature type="region of interest" description="Disordered" evidence="1">
    <location>
        <begin position="1"/>
        <end position="30"/>
    </location>
</feature>
<organism evidence="2 3">
    <name type="scientific">Onishia taeanensis</name>
    <dbReference type="NCBI Taxonomy" id="284577"/>
    <lineage>
        <taxon>Bacteria</taxon>
        <taxon>Pseudomonadati</taxon>
        <taxon>Pseudomonadota</taxon>
        <taxon>Gammaproteobacteria</taxon>
        <taxon>Oceanospirillales</taxon>
        <taxon>Halomonadaceae</taxon>
        <taxon>Onishia</taxon>
    </lineage>
</organism>
<sequence>MKGMTPYAVFKNGLPKTTKKEPKKTAEITT</sequence>
<protein>
    <submittedName>
        <fullName evidence="2">Uncharacterized protein</fullName>
    </submittedName>
</protein>
<gene>
    <name evidence="2" type="ORF">SAMN05216571_104346</name>
</gene>
<evidence type="ECO:0000313" key="3">
    <source>
        <dbReference type="Proteomes" id="UP000198641"/>
    </source>
</evidence>
<dbReference type="AlphaFoldDB" id="A0A1G7RP18"/>